<feature type="chain" id="PRO_5035180532" evidence="1">
    <location>
        <begin position="32"/>
        <end position="205"/>
    </location>
</feature>
<comment type="caution">
    <text evidence="2">The sequence shown here is derived from an EMBL/GenBank/DDBJ whole genome shotgun (WGS) entry which is preliminary data.</text>
</comment>
<dbReference type="Proteomes" id="UP000605201">
    <property type="component" value="Unassembled WGS sequence"/>
</dbReference>
<evidence type="ECO:0000313" key="3">
    <source>
        <dbReference type="Proteomes" id="UP000605201"/>
    </source>
</evidence>
<dbReference type="EMBL" id="JACNIG010000311">
    <property type="protein sequence ID" value="MBC8433601.1"/>
    <property type="molecule type" value="Genomic_DNA"/>
</dbReference>
<keyword evidence="1" id="KW-0732">Signal</keyword>
<dbReference type="PANTHER" id="PTHR36573:SF1">
    <property type="entry name" value="INTERMEMBRANE PHOSPHOLIPID TRANSPORT SYSTEM BINDING PROTEIN MLAC"/>
    <property type="match status" value="1"/>
</dbReference>
<protein>
    <submittedName>
        <fullName evidence="2">ABC transporter substrate-binding protein</fullName>
    </submittedName>
</protein>
<evidence type="ECO:0000313" key="2">
    <source>
        <dbReference type="EMBL" id="MBC8433601.1"/>
    </source>
</evidence>
<dbReference type="Pfam" id="PF05494">
    <property type="entry name" value="MlaC"/>
    <property type="match status" value="1"/>
</dbReference>
<proteinExistence type="predicted"/>
<evidence type="ECO:0000256" key="1">
    <source>
        <dbReference type="SAM" id="SignalP"/>
    </source>
</evidence>
<organism evidence="2 3">
    <name type="scientific">Candidatus Desulfatibia vada</name>
    <dbReference type="NCBI Taxonomy" id="2841696"/>
    <lineage>
        <taxon>Bacteria</taxon>
        <taxon>Pseudomonadati</taxon>
        <taxon>Thermodesulfobacteriota</taxon>
        <taxon>Desulfobacteria</taxon>
        <taxon>Desulfobacterales</taxon>
        <taxon>Desulfobacterales incertae sedis</taxon>
        <taxon>Candidatus Desulfatibia</taxon>
    </lineage>
</organism>
<name>A0A8J6P686_9BACT</name>
<dbReference type="InterPro" id="IPR042245">
    <property type="entry name" value="Tgt2/MlaC_sf"/>
</dbReference>
<accession>A0A8J6P686</accession>
<sequence length="205" mass="23934">MIRKIKIKELILKIVLYVMISLPVLPQPAAADNQNAAEVFLKSKLEAVLAVLQQKELEQQAKTKIVIEIIEPMFDFPLMARLTLKKYWAGLDQEQTERFIELFKINLKDFYAETLNLYTDEKIFYKASIQGGQARKILIPTELISKGERISMDYKLYQSKNNWKIYDVEIKGTSIIRTYQSQFYHDMQSGTIDDLLHKLEKPRGK</sequence>
<dbReference type="AlphaFoldDB" id="A0A8J6P686"/>
<gene>
    <name evidence="2" type="ORF">H8D96_16965</name>
</gene>
<dbReference type="InterPro" id="IPR008869">
    <property type="entry name" value="MlaC/ttg2D"/>
</dbReference>
<reference evidence="2 3" key="1">
    <citation type="submission" date="2020-08" db="EMBL/GenBank/DDBJ databases">
        <title>Bridging the membrane lipid divide: bacteria of the FCB group superphylum have the potential to synthesize archaeal ether lipids.</title>
        <authorList>
            <person name="Villanueva L."/>
            <person name="Von Meijenfeldt F.A.B."/>
            <person name="Westbye A.B."/>
            <person name="Yadav S."/>
            <person name="Hopmans E.C."/>
            <person name="Dutilh B.E."/>
            <person name="Sinninghe Damste J.S."/>
        </authorList>
    </citation>
    <scope>NUCLEOTIDE SEQUENCE [LARGE SCALE GENOMIC DNA]</scope>
    <source>
        <strain evidence="2">NIOZ-UU17</strain>
    </source>
</reference>
<dbReference type="Gene3D" id="3.10.450.710">
    <property type="entry name" value="Tgt2/MlaC"/>
    <property type="match status" value="1"/>
</dbReference>
<feature type="signal peptide" evidence="1">
    <location>
        <begin position="1"/>
        <end position="31"/>
    </location>
</feature>
<dbReference type="PANTHER" id="PTHR36573">
    <property type="entry name" value="INTERMEMBRANE PHOSPHOLIPID TRANSPORT SYSTEM BINDING PROTEIN MLAC"/>
    <property type="match status" value="1"/>
</dbReference>